<keyword evidence="3" id="KW-1185">Reference proteome</keyword>
<keyword evidence="1" id="KW-1133">Transmembrane helix</keyword>
<dbReference type="AlphaFoldDB" id="A0A8K0KG66"/>
<proteinExistence type="predicted"/>
<evidence type="ECO:0000313" key="2">
    <source>
        <dbReference type="EMBL" id="KAG8233411.1"/>
    </source>
</evidence>
<sequence length="72" mass="8353">MVIETKILLFSKPLNAIVCMTFFTVIFVSLFVIFTASFLMFYSIMEMYRMKSSLNILYTVNGVFNIDNVNNC</sequence>
<organism evidence="2 3">
    <name type="scientific">Ladona fulva</name>
    <name type="common">Scarce chaser dragonfly</name>
    <name type="synonym">Libellula fulva</name>
    <dbReference type="NCBI Taxonomy" id="123851"/>
    <lineage>
        <taxon>Eukaryota</taxon>
        <taxon>Metazoa</taxon>
        <taxon>Ecdysozoa</taxon>
        <taxon>Arthropoda</taxon>
        <taxon>Hexapoda</taxon>
        <taxon>Insecta</taxon>
        <taxon>Pterygota</taxon>
        <taxon>Palaeoptera</taxon>
        <taxon>Odonata</taxon>
        <taxon>Epiprocta</taxon>
        <taxon>Anisoptera</taxon>
        <taxon>Libelluloidea</taxon>
        <taxon>Libellulidae</taxon>
        <taxon>Ladona</taxon>
    </lineage>
</organism>
<dbReference type="EMBL" id="KZ308717">
    <property type="protein sequence ID" value="KAG8233411.1"/>
    <property type="molecule type" value="Genomic_DNA"/>
</dbReference>
<keyword evidence="1" id="KW-0472">Membrane</keyword>
<evidence type="ECO:0000256" key="1">
    <source>
        <dbReference type="SAM" id="Phobius"/>
    </source>
</evidence>
<reference evidence="2" key="1">
    <citation type="submission" date="2013-04" db="EMBL/GenBank/DDBJ databases">
        <authorList>
            <person name="Qu J."/>
            <person name="Murali S.C."/>
            <person name="Bandaranaike D."/>
            <person name="Bellair M."/>
            <person name="Blankenburg K."/>
            <person name="Chao H."/>
            <person name="Dinh H."/>
            <person name="Doddapaneni H."/>
            <person name="Downs B."/>
            <person name="Dugan-Rocha S."/>
            <person name="Elkadiri S."/>
            <person name="Gnanaolivu R.D."/>
            <person name="Hernandez B."/>
            <person name="Javaid M."/>
            <person name="Jayaseelan J.C."/>
            <person name="Lee S."/>
            <person name="Li M."/>
            <person name="Ming W."/>
            <person name="Munidasa M."/>
            <person name="Muniz J."/>
            <person name="Nguyen L."/>
            <person name="Ongeri F."/>
            <person name="Osuji N."/>
            <person name="Pu L.-L."/>
            <person name="Puazo M."/>
            <person name="Qu C."/>
            <person name="Quiroz J."/>
            <person name="Raj R."/>
            <person name="Weissenberger G."/>
            <person name="Xin Y."/>
            <person name="Zou X."/>
            <person name="Han Y."/>
            <person name="Richards S."/>
            <person name="Worley K."/>
            <person name="Muzny D."/>
            <person name="Gibbs R."/>
        </authorList>
    </citation>
    <scope>NUCLEOTIDE SEQUENCE</scope>
    <source>
        <strain evidence="2">Sampled in the wild</strain>
    </source>
</reference>
<evidence type="ECO:0000313" key="3">
    <source>
        <dbReference type="Proteomes" id="UP000792457"/>
    </source>
</evidence>
<dbReference type="Proteomes" id="UP000792457">
    <property type="component" value="Unassembled WGS sequence"/>
</dbReference>
<keyword evidence="1" id="KW-0812">Transmembrane</keyword>
<accession>A0A8K0KG66</accession>
<protein>
    <submittedName>
        <fullName evidence="2">Uncharacterized protein</fullName>
    </submittedName>
</protein>
<feature type="transmembrane region" description="Helical" evidence="1">
    <location>
        <begin position="14"/>
        <end position="42"/>
    </location>
</feature>
<gene>
    <name evidence="2" type="ORF">J437_LFUL013405</name>
</gene>
<name>A0A8K0KG66_LADFU</name>
<comment type="caution">
    <text evidence="2">The sequence shown here is derived from an EMBL/GenBank/DDBJ whole genome shotgun (WGS) entry which is preliminary data.</text>
</comment>
<reference evidence="2" key="2">
    <citation type="submission" date="2017-10" db="EMBL/GenBank/DDBJ databases">
        <title>Ladona fulva Genome sequencing and assembly.</title>
        <authorList>
            <person name="Murali S."/>
            <person name="Richards S."/>
            <person name="Bandaranaike D."/>
            <person name="Bellair M."/>
            <person name="Blankenburg K."/>
            <person name="Chao H."/>
            <person name="Dinh H."/>
            <person name="Doddapaneni H."/>
            <person name="Dugan-Rocha S."/>
            <person name="Elkadiri S."/>
            <person name="Gnanaolivu R."/>
            <person name="Hernandez B."/>
            <person name="Skinner E."/>
            <person name="Javaid M."/>
            <person name="Lee S."/>
            <person name="Li M."/>
            <person name="Ming W."/>
            <person name="Munidasa M."/>
            <person name="Muniz J."/>
            <person name="Nguyen L."/>
            <person name="Hughes D."/>
            <person name="Osuji N."/>
            <person name="Pu L.-L."/>
            <person name="Puazo M."/>
            <person name="Qu C."/>
            <person name="Quiroz J."/>
            <person name="Raj R."/>
            <person name="Weissenberger G."/>
            <person name="Xin Y."/>
            <person name="Zou X."/>
            <person name="Han Y."/>
            <person name="Worley K."/>
            <person name="Muzny D."/>
            <person name="Gibbs R."/>
        </authorList>
    </citation>
    <scope>NUCLEOTIDE SEQUENCE</scope>
    <source>
        <strain evidence="2">Sampled in the wild</strain>
    </source>
</reference>